<accession>A0A9P4PNG9</accession>
<comment type="caution">
    <text evidence="8">The sequence shown here is derived from an EMBL/GenBank/DDBJ whole genome shotgun (WGS) entry which is preliminary data.</text>
</comment>
<dbReference type="PANTHER" id="PTHR16932">
    <property type="entry name" value="INTERFERON ALPHA-INDUCIBLE PROTEIN 27"/>
    <property type="match status" value="1"/>
</dbReference>
<feature type="transmembrane region" description="Helical" evidence="6">
    <location>
        <begin position="83"/>
        <end position="103"/>
    </location>
</feature>
<keyword evidence="3 6" id="KW-0812">Transmembrane</keyword>
<organism evidence="8 9">
    <name type="scientific">Karstenula rhodostoma CBS 690.94</name>
    <dbReference type="NCBI Taxonomy" id="1392251"/>
    <lineage>
        <taxon>Eukaryota</taxon>
        <taxon>Fungi</taxon>
        <taxon>Dikarya</taxon>
        <taxon>Ascomycota</taxon>
        <taxon>Pezizomycotina</taxon>
        <taxon>Dothideomycetes</taxon>
        <taxon>Pleosporomycetidae</taxon>
        <taxon>Pleosporales</taxon>
        <taxon>Massarineae</taxon>
        <taxon>Didymosphaeriaceae</taxon>
        <taxon>Karstenula</taxon>
    </lineage>
</organism>
<evidence type="ECO:0000256" key="5">
    <source>
        <dbReference type="ARBA" id="ARBA00023136"/>
    </source>
</evidence>
<evidence type="ECO:0000256" key="7">
    <source>
        <dbReference type="SAM" id="SignalP"/>
    </source>
</evidence>
<keyword evidence="5 6" id="KW-0472">Membrane</keyword>
<dbReference type="InterPro" id="IPR038213">
    <property type="entry name" value="IFI6/IFI27-like_sf"/>
</dbReference>
<reference evidence="8" key="1">
    <citation type="journal article" date="2020" name="Stud. Mycol.">
        <title>101 Dothideomycetes genomes: a test case for predicting lifestyles and emergence of pathogens.</title>
        <authorList>
            <person name="Haridas S."/>
            <person name="Albert R."/>
            <person name="Binder M."/>
            <person name="Bloem J."/>
            <person name="Labutti K."/>
            <person name="Salamov A."/>
            <person name="Andreopoulos B."/>
            <person name="Baker S."/>
            <person name="Barry K."/>
            <person name="Bills G."/>
            <person name="Bluhm B."/>
            <person name="Cannon C."/>
            <person name="Castanera R."/>
            <person name="Culley D."/>
            <person name="Daum C."/>
            <person name="Ezra D."/>
            <person name="Gonzalez J."/>
            <person name="Henrissat B."/>
            <person name="Kuo A."/>
            <person name="Liang C."/>
            <person name="Lipzen A."/>
            <person name="Lutzoni F."/>
            <person name="Magnuson J."/>
            <person name="Mondo S."/>
            <person name="Nolan M."/>
            <person name="Ohm R."/>
            <person name="Pangilinan J."/>
            <person name="Park H.-J."/>
            <person name="Ramirez L."/>
            <person name="Alfaro M."/>
            <person name="Sun H."/>
            <person name="Tritt A."/>
            <person name="Yoshinaga Y."/>
            <person name="Zwiers L.-H."/>
            <person name="Turgeon B."/>
            <person name="Goodwin S."/>
            <person name="Spatafora J."/>
            <person name="Crous P."/>
            <person name="Grigoriev I."/>
        </authorList>
    </citation>
    <scope>NUCLEOTIDE SEQUENCE</scope>
    <source>
        <strain evidence="8">CBS 690.94</strain>
    </source>
</reference>
<comment type="subcellular location">
    <subcellularLocation>
        <location evidence="1">Membrane</location>
        <topology evidence="1">Multi-pass membrane protein</topology>
    </subcellularLocation>
</comment>
<dbReference type="OrthoDB" id="10616298at2759"/>
<comment type="similarity">
    <text evidence="2">Belongs to the IFI6/IFI27 family.</text>
</comment>
<dbReference type="Pfam" id="PF06140">
    <property type="entry name" value="Ifi-6-16"/>
    <property type="match status" value="1"/>
</dbReference>
<gene>
    <name evidence="8" type="ORF">P171DRAFT_430204</name>
</gene>
<dbReference type="AlphaFoldDB" id="A0A9P4PNG9"/>
<evidence type="ECO:0000313" key="8">
    <source>
        <dbReference type="EMBL" id="KAF2447300.1"/>
    </source>
</evidence>
<protein>
    <submittedName>
        <fullName evidence="8">Uncharacterized protein</fullName>
    </submittedName>
</protein>
<evidence type="ECO:0000256" key="4">
    <source>
        <dbReference type="ARBA" id="ARBA00022989"/>
    </source>
</evidence>
<dbReference type="Gene3D" id="6.10.110.10">
    <property type="match status" value="1"/>
</dbReference>
<evidence type="ECO:0000256" key="3">
    <source>
        <dbReference type="ARBA" id="ARBA00022692"/>
    </source>
</evidence>
<sequence length="159" mass="15190">MRLSFLRSFLLLAALAPQPHAMSLFSTSAKNATRAAVSAKDWVIKNPKIVVGVAAAPVVGVVAAPLALGAAGFTAGGVAAGSLAAGIQAGIGNVAAGSIFAGLTSAGTGGAALAVVQGVAGGAAAAVAGGTAYVVKTVKRKDEDIRDMEGAGKGPGPKL</sequence>
<proteinExistence type="inferred from homology"/>
<evidence type="ECO:0000256" key="1">
    <source>
        <dbReference type="ARBA" id="ARBA00004141"/>
    </source>
</evidence>
<dbReference type="EMBL" id="MU001497">
    <property type="protein sequence ID" value="KAF2447300.1"/>
    <property type="molecule type" value="Genomic_DNA"/>
</dbReference>
<keyword evidence="9" id="KW-1185">Reference proteome</keyword>
<dbReference type="Proteomes" id="UP000799764">
    <property type="component" value="Unassembled WGS sequence"/>
</dbReference>
<evidence type="ECO:0000256" key="2">
    <source>
        <dbReference type="ARBA" id="ARBA00007262"/>
    </source>
</evidence>
<dbReference type="PANTHER" id="PTHR16932:SF18">
    <property type="entry name" value="INTERFERON, ALPHA-INDUCIBLE PROTEIN 27-LIKE 2"/>
    <property type="match status" value="1"/>
</dbReference>
<feature type="chain" id="PRO_5040412022" evidence="7">
    <location>
        <begin position="22"/>
        <end position="159"/>
    </location>
</feature>
<keyword evidence="7" id="KW-0732">Signal</keyword>
<evidence type="ECO:0000256" key="6">
    <source>
        <dbReference type="SAM" id="Phobius"/>
    </source>
</evidence>
<feature type="transmembrane region" description="Helical" evidence="6">
    <location>
        <begin position="50"/>
        <end position="71"/>
    </location>
</feature>
<evidence type="ECO:0000313" key="9">
    <source>
        <dbReference type="Proteomes" id="UP000799764"/>
    </source>
</evidence>
<feature type="signal peptide" evidence="7">
    <location>
        <begin position="1"/>
        <end position="21"/>
    </location>
</feature>
<dbReference type="GO" id="GO:0016020">
    <property type="term" value="C:membrane"/>
    <property type="evidence" value="ECO:0007669"/>
    <property type="project" value="UniProtKB-SubCell"/>
</dbReference>
<keyword evidence="4 6" id="KW-1133">Transmembrane helix</keyword>
<dbReference type="InterPro" id="IPR009311">
    <property type="entry name" value="IFI6/IFI27-like"/>
</dbReference>
<feature type="transmembrane region" description="Helical" evidence="6">
    <location>
        <begin position="109"/>
        <end position="135"/>
    </location>
</feature>
<name>A0A9P4PNG9_9PLEO</name>